<gene>
    <name evidence="2" type="ORF">QJS04_geneDACA007286</name>
</gene>
<feature type="region of interest" description="Disordered" evidence="1">
    <location>
        <begin position="1"/>
        <end position="20"/>
    </location>
</feature>
<accession>A0AAV9BQZ6</accession>
<organism evidence="2 3">
    <name type="scientific">Acorus gramineus</name>
    <name type="common">Dwarf sweet flag</name>
    <dbReference type="NCBI Taxonomy" id="55184"/>
    <lineage>
        <taxon>Eukaryota</taxon>
        <taxon>Viridiplantae</taxon>
        <taxon>Streptophyta</taxon>
        <taxon>Embryophyta</taxon>
        <taxon>Tracheophyta</taxon>
        <taxon>Spermatophyta</taxon>
        <taxon>Magnoliopsida</taxon>
        <taxon>Liliopsida</taxon>
        <taxon>Acoraceae</taxon>
        <taxon>Acorus</taxon>
    </lineage>
</organism>
<reference evidence="2" key="2">
    <citation type="submission" date="2023-06" db="EMBL/GenBank/DDBJ databases">
        <authorList>
            <person name="Ma L."/>
            <person name="Liu K.-W."/>
            <person name="Li Z."/>
            <person name="Hsiao Y.-Y."/>
            <person name="Qi Y."/>
            <person name="Fu T."/>
            <person name="Tang G."/>
            <person name="Zhang D."/>
            <person name="Sun W.-H."/>
            <person name="Liu D.-K."/>
            <person name="Li Y."/>
            <person name="Chen G.-Z."/>
            <person name="Liu X.-D."/>
            <person name="Liao X.-Y."/>
            <person name="Jiang Y.-T."/>
            <person name="Yu X."/>
            <person name="Hao Y."/>
            <person name="Huang J."/>
            <person name="Zhao X.-W."/>
            <person name="Ke S."/>
            <person name="Chen Y.-Y."/>
            <person name="Wu W.-L."/>
            <person name="Hsu J.-L."/>
            <person name="Lin Y.-F."/>
            <person name="Huang M.-D."/>
            <person name="Li C.-Y."/>
            <person name="Huang L."/>
            <person name="Wang Z.-W."/>
            <person name="Zhao X."/>
            <person name="Zhong W.-Y."/>
            <person name="Peng D.-H."/>
            <person name="Ahmad S."/>
            <person name="Lan S."/>
            <person name="Zhang J.-S."/>
            <person name="Tsai W.-C."/>
            <person name="Van De Peer Y."/>
            <person name="Liu Z.-J."/>
        </authorList>
    </citation>
    <scope>NUCLEOTIDE SEQUENCE</scope>
    <source>
        <strain evidence="2">SCP</strain>
        <tissue evidence="2">Leaves</tissue>
    </source>
</reference>
<name>A0AAV9BQZ6_ACOGR</name>
<evidence type="ECO:0000256" key="1">
    <source>
        <dbReference type="SAM" id="MobiDB-lite"/>
    </source>
</evidence>
<dbReference type="AlphaFoldDB" id="A0AAV9BQZ6"/>
<protein>
    <submittedName>
        <fullName evidence="2">Uncharacterized protein</fullName>
    </submittedName>
</protein>
<sequence length="74" mass="8215">MERTQSGGATYDAEEAPDAPGECVLRRLPLLLESPRCGRGSRCARTSSRTAWMDGSDYSSNSTNKNRPPLDRRR</sequence>
<comment type="caution">
    <text evidence="2">The sequence shown here is derived from an EMBL/GenBank/DDBJ whole genome shotgun (WGS) entry which is preliminary data.</text>
</comment>
<evidence type="ECO:0000313" key="3">
    <source>
        <dbReference type="Proteomes" id="UP001179952"/>
    </source>
</evidence>
<proteinExistence type="predicted"/>
<reference evidence="2" key="1">
    <citation type="journal article" date="2023" name="Nat. Commun.">
        <title>Diploid and tetraploid genomes of Acorus and the evolution of monocots.</title>
        <authorList>
            <person name="Ma L."/>
            <person name="Liu K.W."/>
            <person name="Li Z."/>
            <person name="Hsiao Y.Y."/>
            <person name="Qi Y."/>
            <person name="Fu T."/>
            <person name="Tang G.D."/>
            <person name="Zhang D."/>
            <person name="Sun W.H."/>
            <person name="Liu D.K."/>
            <person name="Li Y."/>
            <person name="Chen G.Z."/>
            <person name="Liu X.D."/>
            <person name="Liao X.Y."/>
            <person name="Jiang Y.T."/>
            <person name="Yu X."/>
            <person name="Hao Y."/>
            <person name="Huang J."/>
            <person name="Zhao X.W."/>
            <person name="Ke S."/>
            <person name="Chen Y.Y."/>
            <person name="Wu W.L."/>
            <person name="Hsu J.L."/>
            <person name="Lin Y.F."/>
            <person name="Huang M.D."/>
            <person name="Li C.Y."/>
            <person name="Huang L."/>
            <person name="Wang Z.W."/>
            <person name="Zhao X."/>
            <person name="Zhong W.Y."/>
            <person name="Peng D.H."/>
            <person name="Ahmad S."/>
            <person name="Lan S."/>
            <person name="Zhang J.S."/>
            <person name="Tsai W.C."/>
            <person name="Van de Peer Y."/>
            <person name="Liu Z.J."/>
        </authorList>
    </citation>
    <scope>NUCLEOTIDE SEQUENCE</scope>
    <source>
        <strain evidence="2">SCP</strain>
    </source>
</reference>
<dbReference type="Proteomes" id="UP001179952">
    <property type="component" value="Unassembled WGS sequence"/>
</dbReference>
<dbReference type="EMBL" id="JAUJYN010000002">
    <property type="protein sequence ID" value="KAK1279165.1"/>
    <property type="molecule type" value="Genomic_DNA"/>
</dbReference>
<keyword evidence="3" id="KW-1185">Reference proteome</keyword>
<feature type="region of interest" description="Disordered" evidence="1">
    <location>
        <begin position="37"/>
        <end position="74"/>
    </location>
</feature>
<evidence type="ECO:0000313" key="2">
    <source>
        <dbReference type="EMBL" id="KAK1279165.1"/>
    </source>
</evidence>
<feature type="compositionally biased region" description="Polar residues" evidence="1">
    <location>
        <begin position="57"/>
        <end position="66"/>
    </location>
</feature>